<reference evidence="4 5" key="1">
    <citation type="submission" date="2024-10" db="EMBL/GenBank/DDBJ databases">
        <title>Updated reference genomes for cyclostephanoid diatoms.</title>
        <authorList>
            <person name="Roberts W.R."/>
            <person name="Alverson A.J."/>
        </authorList>
    </citation>
    <scope>NUCLEOTIDE SEQUENCE [LARGE SCALE GENOMIC DNA]</scope>
    <source>
        <strain evidence="4 5">AJA010-31</strain>
    </source>
</reference>
<dbReference type="InterPro" id="IPR008279">
    <property type="entry name" value="PEP-util_enz_mobile_dom"/>
</dbReference>
<evidence type="ECO:0000313" key="4">
    <source>
        <dbReference type="EMBL" id="KAL3776065.1"/>
    </source>
</evidence>
<feature type="domain" description="Pyruvate phosphate dikinase AMP/ATP-binding" evidence="3">
    <location>
        <begin position="19"/>
        <end position="326"/>
    </location>
</feature>
<dbReference type="PANTHER" id="PTHR43615:SF1">
    <property type="entry name" value="PPDK_N DOMAIN-CONTAINING PROTEIN"/>
    <property type="match status" value="1"/>
</dbReference>
<dbReference type="SUPFAM" id="SSF56059">
    <property type="entry name" value="Glutathione synthetase ATP-binding domain-like"/>
    <property type="match status" value="1"/>
</dbReference>
<dbReference type="Pfam" id="PF00391">
    <property type="entry name" value="PEP-utilizers"/>
    <property type="match status" value="1"/>
</dbReference>
<name>A0ABD3NJC1_9STRA</name>
<evidence type="ECO:0000259" key="3">
    <source>
        <dbReference type="Pfam" id="PF01326"/>
    </source>
</evidence>
<accession>A0ABD3NJC1</accession>
<comment type="similarity">
    <text evidence="1">Belongs to the PEP-utilizing enzyme family.</text>
</comment>
<protein>
    <recommendedName>
        <fullName evidence="6">Phosphoenolpyruvate synthase</fullName>
    </recommendedName>
</protein>
<keyword evidence="5" id="KW-1185">Reference proteome</keyword>
<proteinExistence type="inferred from homology"/>
<dbReference type="Gene3D" id="3.50.30.10">
    <property type="entry name" value="Phosphohistidine domain"/>
    <property type="match status" value="1"/>
</dbReference>
<dbReference type="AlphaFoldDB" id="A0ABD3NJC1"/>
<dbReference type="Proteomes" id="UP001530400">
    <property type="component" value="Unassembled WGS sequence"/>
</dbReference>
<dbReference type="InterPro" id="IPR013815">
    <property type="entry name" value="ATP_grasp_subdomain_1"/>
</dbReference>
<evidence type="ECO:0008006" key="6">
    <source>
        <dbReference type="Google" id="ProtNLM"/>
    </source>
</evidence>
<dbReference type="Pfam" id="PF01326">
    <property type="entry name" value="PPDK_N"/>
    <property type="match status" value="1"/>
</dbReference>
<dbReference type="SUPFAM" id="SSF52009">
    <property type="entry name" value="Phosphohistidine domain"/>
    <property type="match status" value="1"/>
</dbReference>
<gene>
    <name evidence="4" type="ORF">ACHAWO_003711</name>
</gene>
<dbReference type="EMBL" id="JALLPJ020001119">
    <property type="protein sequence ID" value="KAL3776065.1"/>
    <property type="molecule type" value="Genomic_DNA"/>
</dbReference>
<dbReference type="Gene3D" id="3.30.1490.20">
    <property type="entry name" value="ATP-grasp fold, A domain"/>
    <property type="match status" value="1"/>
</dbReference>
<dbReference type="Gene3D" id="3.30.470.20">
    <property type="entry name" value="ATP-grasp fold, B domain"/>
    <property type="match status" value="1"/>
</dbReference>
<sequence>MTNQLILPLDSPESSLATTGGKGHNLSILLRDGSIPVPNGFCVTVTAYREYVKSFDGEIAKVLKALDSGDEDDSNIDPSKLEDVSTKIQAIFKKHELSPTLQKEVQTALVKLNNTNLAVRSSATCEDLPDSSFAGQHDTYLNISPDKVCASIIECYASLFTPRAISYRRNNNISHSEAGMGVVVQEMVHSASSGVLFTANPVNGRRNESVVEVVRGLGEALVSGMVEPDRYIAKRYDSGFGYEGVIIKETRVGKKEKSIESVDGGGVKLVESNASTKTVLSDDEVKELVLLAQRVSKLFGDTPQDIEFARSKERKNYVVQSRPITTLFPLPNVPPKPLQIFFSFNAVQGISAPIFPAGEDALNGPNGILGGLLQFMSWGRFGHGKVFHRVGGRLYGNATTVITNSIGRAFFMKVLPMVEPGILAGLQEEMEEEGLDCTSGFHPLMLLRMLALGFVAVPRYLIGMMFPDRARKRIFAMTDELVSKLEKDAKGISGLLDVMHFKQETFKKLFPTIFLEFIPRMGVGFQPLLLLFKLARKLPDGESQVLSITRGLPHNVTTEMDLKLWQVAKVIQKDTLSYNHFLDVDASVLAKEYLSQSLPEKAQGVIEQFLKKYGMRGLYEIDFGRPRWREDPSPLMQTLKTYIDIPEENAPDKVFAAGEEAAEKAVTKLGIDLNKPWLVSFLARRVRAIAGMRELPKFTIIRCMGVIREKILQEGEHLVQKGAIGDAKDLFLLYDEEILALANGTLENYRELIAQRKHEMELETGRKRIPRVIASDGFAYFGGAVRRADVKEGALCGEPVSPGVYEGRVRVVHDPSKEKLMPGEILCCHGTDPSWTPLFLSAGALVMEVGGAMTHGSVVAREYGIPAIVGLESVTEQLKTGQLIRVDGSSGIVEIIDEK</sequence>
<dbReference type="PANTHER" id="PTHR43615">
    <property type="entry name" value="PHOSPHOENOLPYRUVATE SYNTHASE-RELATED"/>
    <property type="match status" value="1"/>
</dbReference>
<comment type="caution">
    <text evidence="4">The sequence shown here is derived from an EMBL/GenBank/DDBJ whole genome shotgun (WGS) entry which is preliminary data.</text>
</comment>
<dbReference type="InterPro" id="IPR036637">
    <property type="entry name" value="Phosphohistidine_dom_sf"/>
</dbReference>
<dbReference type="InterPro" id="IPR051549">
    <property type="entry name" value="PEP_Utilizing_Enz"/>
</dbReference>
<evidence type="ECO:0000259" key="2">
    <source>
        <dbReference type="Pfam" id="PF00391"/>
    </source>
</evidence>
<evidence type="ECO:0000313" key="5">
    <source>
        <dbReference type="Proteomes" id="UP001530400"/>
    </source>
</evidence>
<dbReference type="InterPro" id="IPR002192">
    <property type="entry name" value="PPDK_AMP/ATP-bd"/>
</dbReference>
<organism evidence="4 5">
    <name type="scientific">Cyclotella atomus</name>
    <dbReference type="NCBI Taxonomy" id="382360"/>
    <lineage>
        <taxon>Eukaryota</taxon>
        <taxon>Sar</taxon>
        <taxon>Stramenopiles</taxon>
        <taxon>Ochrophyta</taxon>
        <taxon>Bacillariophyta</taxon>
        <taxon>Coscinodiscophyceae</taxon>
        <taxon>Thalassiosirophycidae</taxon>
        <taxon>Stephanodiscales</taxon>
        <taxon>Stephanodiscaceae</taxon>
        <taxon>Cyclotella</taxon>
    </lineage>
</organism>
<feature type="domain" description="PEP-utilising enzyme mobile" evidence="2">
    <location>
        <begin position="822"/>
        <end position="891"/>
    </location>
</feature>
<evidence type="ECO:0000256" key="1">
    <source>
        <dbReference type="ARBA" id="ARBA00007837"/>
    </source>
</evidence>